<feature type="transmembrane region" description="Helical" evidence="1">
    <location>
        <begin position="252"/>
        <end position="275"/>
    </location>
</feature>
<keyword evidence="1" id="KW-0812">Transmembrane</keyword>
<feature type="transmembrane region" description="Helical" evidence="1">
    <location>
        <begin position="132"/>
        <end position="158"/>
    </location>
</feature>
<keyword evidence="1" id="KW-0472">Membrane</keyword>
<protein>
    <recommendedName>
        <fullName evidence="4">DUF975 family protein</fullName>
    </recommendedName>
</protein>
<dbReference type="Proteomes" id="UP000488299">
    <property type="component" value="Unassembled WGS sequence"/>
</dbReference>
<reference evidence="2 3" key="1">
    <citation type="submission" date="2019-10" db="EMBL/GenBank/DDBJ databases">
        <title>Rudanella paleaurantiibacter sp. nov., isolated from sludge.</title>
        <authorList>
            <person name="Xu S.Q."/>
        </authorList>
    </citation>
    <scope>NUCLEOTIDE SEQUENCE [LARGE SCALE GENOMIC DNA]</scope>
    <source>
        <strain evidence="2 3">HX-22-17</strain>
    </source>
</reference>
<keyword evidence="3" id="KW-1185">Reference proteome</keyword>
<proteinExistence type="predicted"/>
<gene>
    <name evidence="2" type="ORF">F5984_15720</name>
</gene>
<feature type="transmembrane region" description="Helical" evidence="1">
    <location>
        <begin position="76"/>
        <end position="97"/>
    </location>
</feature>
<comment type="caution">
    <text evidence="2">The sequence shown here is derived from an EMBL/GenBank/DDBJ whole genome shotgun (WGS) entry which is preliminary data.</text>
</comment>
<sequence>MHSPLLLTLKSRPMLAILYGASLALGLLVALPLFSTLTAEDADSLAPLRMLPGFDYTVYSDFMAENEKAVSPLLRVGRWVGVAYLLLSVFFAGGILYRFTQPGFAQPGNTKPGLGFRTVDFWRASSTYFGRYLRLLGVTGLFVFSAGLIWLVIGALAIVALTDTFTERGLFGIGAGAFGLFSIAVTFILCVGDYAKVIMFRDDERGAFRAFGTAVRFVWRNLRATYGRYWLLIGLGTGLFGLYFVLDELIGMSNWFTIGLMLLIQQAFILSRIVLKVWNLGIAYNLYGQTGTLRAHMPTGDVAPM</sequence>
<evidence type="ECO:0000313" key="3">
    <source>
        <dbReference type="Proteomes" id="UP000488299"/>
    </source>
</evidence>
<dbReference type="AlphaFoldDB" id="A0A7J5TYV7"/>
<evidence type="ECO:0000256" key="1">
    <source>
        <dbReference type="SAM" id="Phobius"/>
    </source>
</evidence>
<name>A0A7J5TYV7_9BACT</name>
<organism evidence="2 3">
    <name type="scientific">Rudanella paleaurantiibacter</name>
    <dbReference type="NCBI Taxonomy" id="2614655"/>
    <lineage>
        <taxon>Bacteria</taxon>
        <taxon>Pseudomonadati</taxon>
        <taxon>Bacteroidota</taxon>
        <taxon>Cytophagia</taxon>
        <taxon>Cytophagales</taxon>
        <taxon>Cytophagaceae</taxon>
        <taxon>Rudanella</taxon>
    </lineage>
</organism>
<dbReference type="EMBL" id="WELI01000006">
    <property type="protein sequence ID" value="KAB7729096.1"/>
    <property type="molecule type" value="Genomic_DNA"/>
</dbReference>
<feature type="transmembrane region" description="Helical" evidence="1">
    <location>
        <begin position="170"/>
        <end position="191"/>
    </location>
</feature>
<keyword evidence="1" id="KW-1133">Transmembrane helix</keyword>
<evidence type="ECO:0008006" key="4">
    <source>
        <dbReference type="Google" id="ProtNLM"/>
    </source>
</evidence>
<evidence type="ECO:0000313" key="2">
    <source>
        <dbReference type="EMBL" id="KAB7729096.1"/>
    </source>
</evidence>
<dbReference type="RefSeq" id="WP_152125207.1">
    <property type="nucleotide sequence ID" value="NZ_WELI01000006.1"/>
</dbReference>
<feature type="transmembrane region" description="Helical" evidence="1">
    <location>
        <begin position="229"/>
        <end position="246"/>
    </location>
</feature>
<accession>A0A7J5TYV7</accession>